<accession>G4Z3Z6</accession>
<dbReference type="Pfam" id="PF23276">
    <property type="entry name" value="TPR_24"/>
    <property type="match status" value="1"/>
</dbReference>
<feature type="repeat" description="PPR" evidence="2">
    <location>
        <begin position="187"/>
        <end position="221"/>
    </location>
</feature>
<dbReference type="NCBIfam" id="TIGR00756">
    <property type="entry name" value="PPR"/>
    <property type="match status" value="3"/>
</dbReference>
<dbReference type="SMR" id="G4Z3Z6"/>
<reference evidence="6 7" key="1">
    <citation type="journal article" date="2006" name="Science">
        <title>Phytophthora genome sequences uncover evolutionary origins and mechanisms of pathogenesis.</title>
        <authorList>
            <person name="Tyler B.M."/>
            <person name="Tripathy S."/>
            <person name="Zhang X."/>
            <person name="Dehal P."/>
            <person name="Jiang R.H."/>
            <person name="Aerts A."/>
            <person name="Arredondo F.D."/>
            <person name="Baxter L."/>
            <person name="Bensasson D."/>
            <person name="Beynon J.L."/>
            <person name="Chapman J."/>
            <person name="Damasceno C.M."/>
            <person name="Dorrance A.E."/>
            <person name="Dou D."/>
            <person name="Dickerman A.W."/>
            <person name="Dubchak I.L."/>
            <person name="Garbelotto M."/>
            <person name="Gijzen M."/>
            <person name="Gordon S.G."/>
            <person name="Govers F."/>
            <person name="Grunwald N.J."/>
            <person name="Huang W."/>
            <person name="Ivors K.L."/>
            <person name="Jones R.W."/>
            <person name="Kamoun S."/>
            <person name="Krampis K."/>
            <person name="Lamour K.H."/>
            <person name="Lee M.K."/>
            <person name="McDonald W.H."/>
            <person name="Medina M."/>
            <person name="Meijer H.J."/>
            <person name="Nordberg E.K."/>
            <person name="Maclean D.J."/>
            <person name="Ospina-Giraldo M.D."/>
            <person name="Morris P.F."/>
            <person name="Phuntumart V."/>
            <person name="Putnam N.H."/>
            <person name="Rash S."/>
            <person name="Rose J.K."/>
            <person name="Sakihama Y."/>
            <person name="Salamov A.A."/>
            <person name="Savidor A."/>
            <person name="Scheuring C.F."/>
            <person name="Smith B.M."/>
            <person name="Sobral B.W."/>
            <person name="Terry A."/>
            <person name="Torto-Alalibo T.A."/>
            <person name="Win J."/>
            <person name="Xu Z."/>
            <person name="Zhang H."/>
            <person name="Grigoriev I.V."/>
            <person name="Rokhsar D.S."/>
            <person name="Boore J.L."/>
        </authorList>
    </citation>
    <scope>NUCLEOTIDE SEQUENCE [LARGE SCALE GENOMIC DNA]</scope>
    <source>
        <strain evidence="6 7">P6497</strain>
    </source>
</reference>
<name>G4Z3Z6_PHYSP</name>
<dbReference type="InParanoid" id="G4Z3Z6"/>
<dbReference type="PANTHER" id="PTHR47447">
    <property type="entry name" value="OS03G0856100 PROTEIN"/>
    <property type="match status" value="1"/>
</dbReference>
<dbReference type="KEGG" id="psoj:PHYSODRAFT_313688"/>
<dbReference type="Gene3D" id="1.25.40.10">
    <property type="entry name" value="Tetratricopeptide repeat domain"/>
    <property type="match status" value="3"/>
</dbReference>
<dbReference type="OMA" id="CCYKEEQ"/>
<keyword evidence="1" id="KW-0677">Repeat</keyword>
<feature type="domain" description="Pentatricopeptide repeat-containing protein-mitochondrial" evidence="4">
    <location>
        <begin position="262"/>
        <end position="356"/>
    </location>
</feature>
<organism evidence="6 7">
    <name type="scientific">Phytophthora sojae (strain P6497)</name>
    <name type="common">Soybean stem and root rot agent</name>
    <name type="synonym">Phytophthora megasperma f. sp. glycines</name>
    <dbReference type="NCBI Taxonomy" id="1094619"/>
    <lineage>
        <taxon>Eukaryota</taxon>
        <taxon>Sar</taxon>
        <taxon>Stramenopiles</taxon>
        <taxon>Oomycota</taxon>
        <taxon>Peronosporomycetes</taxon>
        <taxon>Peronosporales</taxon>
        <taxon>Peronosporaceae</taxon>
        <taxon>Phytophthora</taxon>
    </lineage>
</organism>
<keyword evidence="7" id="KW-1185">Reference proteome</keyword>
<evidence type="ECO:0000256" key="3">
    <source>
        <dbReference type="SAM" id="MobiDB-lite"/>
    </source>
</evidence>
<protein>
    <recommendedName>
        <fullName evidence="8">Pentacotripeptide-repeat region of PRORP domain-containing protein</fullName>
    </recommendedName>
</protein>
<dbReference type="InterPro" id="IPR002885">
    <property type="entry name" value="PPR_rpt"/>
</dbReference>
<dbReference type="InterPro" id="IPR011990">
    <property type="entry name" value="TPR-like_helical_dom_sf"/>
</dbReference>
<feature type="repeat" description="PPR" evidence="2">
    <location>
        <begin position="292"/>
        <end position="326"/>
    </location>
</feature>
<dbReference type="Pfam" id="PF24320">
    <property type="entry name" value="DUF7492"/>
    <property type="match status" value="1"/>
</dbReference>
<feature type="region of interest" description="Disordered" evidence="3">
    <location>
        <begin position="75"/>
        <end position="105"/>
    </location>
</feature>
<dbReference type="PROSITE" id="PS51375">
    <property type="entry name" value="PPR"/>
    <property type="match status" value="3"/>
</dbReference>
<dbReference type="STRING" id="1094619.G4Z3Z6"/>
<evidence type="ECO:0000256" key="2">
    <source>
        <dbReference type="PROSITE-ProRule" id="PRU00708"/>
    </source>
</evidence>
<evidence type="ECO:0008006" key="8">
    <source>
        <dbReference type="Google" id="ProtNLM"/>
    </source>
</evidence>
<dbReference type="EMBL" id="JH159153">
    <property type="protein sequence ID" value="EGZ21548.1"/>
    <property type="molecule type" value="Genomic_DNA"/>
</dbReference>
<dbReference type="GeneID" id="20643636"/>
<dbReference type="PANTHER" id="PTHR47447:SF17">
    <property type="entry name" value="OS12G0638900 PROTEIN"/>
    <property type="match status" value="1"/>
</dbReference>
<evidence type="ECO:0000256" key="1">
    <source>
        <dbReference type="ARBA" id="ARBA00022737"/>
    </source>
</evidence>
<evidence type="ECO:0000313" key="7">
    <source>
        <dbReference type="Proteomes" id="UP000002640"/>
    </source>
</evidence>
<proteinExistence type="predicted"/>
<feature type="repeat" description="PPR" evidence="2">
    <location>
        <begin position="257"/>
        <end position="291"/>
    </location>
</feature>
<gene>
    <name evidence="6" type="ORF">PHYSODRAFT_313688</name>
</gene>
<dbReference type="Pfam" id="PF01535">
    <property type="entry name" value="PPR"/>
    <property type="match status" value="2"/>
</dbReference>
<dbReference type="InterPro" id="IPR057027">
    <property type="entry name" value="TPR_mt"/>
</dbReference>
<feature type="region of interest" description="Disordered" evidence="3">
    <location>
        <begin position="567"/>
        <end position="587"/>
    </location>
</feature>
<sequence length="823" mass="92732">MLARRGGRACALRIASELLRPSATHAGVASTRAWGASSSLSAWSRSSFALLASGSPSTLPPFGARFVSQSVVNYEEEQDAAHQQQPQDEPKESKRREHKPPRDTSLVSLERLEDEYMTRLTEALETTDGSAAWRTALDIFREIKHSRGRGLSLEVASFLVEVLGARRRVQDCMRVLAYSREQGVRPRIQSYSSAIGCCYKEEQYAHALRVFEVMRNDGYIPQTVTYSHALSSALKAGQHELVLEIFDDMIKNRLDLNIVIYNNILNSCARAADVQSALGVLRAIRQRRLEMTQATYHSLAICAGKTGKWELALDAMSIMQKEGFEPTSTIYNSVFSACAKGKQWETVVEVYETMPKELRESLRGVYLGAVIMGHAKSESEELKLRGLDIFYKYKARRSKDEQPNFFAYNAALIALLETNQLEKMHPLANEMKKQGMKWDTVTYQCLILSYIRGGAVETAVQMLQKNAKRMGKTTMCYREAIEFYDEKRKNPREAVRLTMQMMQVNKRLSRLDWHNALRIALQLPERAPYWNFRKWMDIRAKSIIDDVPPHLMLPTHADQHRALLQEAESGEELPETKHVQDDYHSRKRKLNRRNTDFDEVKLLWIDCLDTDRTVVYNRGPEYIFGGDKANGMCAGYMKNYPGRGDTDINNDMTFKILIADVAKNAAVCTTAAWDYSGWRHRLSLTAGSTFYFGYTSNGHIVKEHAAGKTFYGVYWTGVPGTSLQTTFDLTSDKLIDGQLHNFDDGNCGEAYSDEAQTIPSGRAGGGYPCIGTCTMPVGTAPGVYNLVWFWKFYDADTNTSIPTSSGIYGGAAYTSCFQVEVTA</sequence>
<dbReference type="RefSeq" id="XP_009524265.1">
    <property type="nucleotide sequence ID" value="XM_009525970.1"/>
</dbReference>
<feature type="compositionally biased region" description="Basic and acidic residues" evidence="3">
    <location>
        <begin position="574"/>
        <end position="584"/>
    </location>
</feature>
<dbReference type="FunFam" id="1.25.40.10:FF:002995">
    <property type="entry name" value="Uncharacterized protein"/>
    <property type="match status" value="1"/>
</dbReference>
<feature type="domain" description="DUF7492" evidence="5">
    <location>
        <begin position="634"/>
        <end position="822"/>
    </location>
</feature>
<dbReference type="InterPro" id="IPR055915">
    <property type="entry name" value="DUF7492"/>
</dbReference>
<dbReference type="Pfam" id="PF13041">
    <property type="entry name" value="PPR_2"/>
    <property type="match status" value="1"/>
</dbReference>
<evidence type="ECO:0000259" key="4">
    <source>
        <dbReference type="Pfam" id="PF23276"/>
    </source>
</evidence>
<dbReference type="Proteomes" id="UP000002640">
    <property type="component" value="Unassembled WGS sequence"/>
</dbReference>
<evidence type="ECO:0000259" key="5">
    <source>
        <dbReference type="Pfam" id="PF24320"/>
    </source>
</evidence>
<dbReference type="AlphaFoldDB" id="G4Z3Z6"/>
<evidence type="ECO:0000313" key="6">
    <source>
        <dbReference type="EMBL" id="EGZ21548.1"/>
    </source>
</evidence>